<reference evidence="1 2" key="1">
    <citation type="submission" date="2016-10" db="EMBL/GenBank/DDBJ databases">
        <authorList>
            <person name="de Groot N.N."/>
        </authorList>
    </citation>
    <scope>NUCLEOTIDE SEQUENCE [LARGE SCALE GENOMIC DNA]</scope>
    <source>
        <strain evidence="1 2">DSM 19547</strain>
    </source>
</reference>
<name>A0A1I5TZ45_9RHOB</name>
<organism evidence="1 2">
    <name type="scientific">Tranquillimonas alkanivorans</name>
    <dbReference type="NCBI Taxonomy" id="441119"/>
    <lineage>
        <taxon>Bacteria</taxon>
        <taxon>Pseudomonadati</taxon>
        <taxon>Pseudomonadota</taxon>
        <taxon>Alphaproteobacteria</taxon>
        <taxon>Rhodobacterales</taxon>
        <taxon>Roseobacteraceae</taxon>
        <taxon>Tranquillimonas</taxon>
    </lineage>
</organism>
<keyword evidence="2" id="KW-1185">Reference proteome</keyword>
<accession>A0A1I5TZ45</accession>
<dbReference type="RefSeq" id="WP_093424351.1">
    <property type="nucleotide sequence ID" value="NZ_FOXA01000016.1"/>
</dbReference>
<proteinExistence type="predicted"/>
<dbReference type="OrthoDB" id="7619942at2"/>
<gene>
    <name evidence="1" type="ORF">SAMN04488047_11629</name>
</gene>
<dbReference type="EMBL" id="FOXA01000016">
    <property type="protein sequence ID" value="SFP88335.1"/>
    <property type="molecule type" value="Genomic_DNA"/>
</dbReference>
<dbReference type="Proteomes" id="UP000199356">
    <property type="component" value="Unassembled WGS sequence"/>
</dbReference>
<dbReference type="AlphaFoldDB" id="A0A1I5TZ45"/>
<evidence type="ECO:0000313" key="2">
    <source>
        <dbReference type="Proteomes" id="UP000199356"/>
    </source>
</evidence>
<protein>
    <submittedName>
        <fullName evidence="1">Uncharacterized protein</fullName>
    </submittedName>
</protein>
<evidence type="ECO:0000313" key="1">
    <source>
        <dbReference type="EMBL" id="SFP88335.1"/>
    </source>
</evidence>
<sequence length="81" mass="8855">MSVSVETLEGRLLAQRKVLAKLVSVMAAGGGGEEVMEFLRERSQFQDHEEDPGVLPDDGMSIEGALSDEIRLILELAQREA</sequence>